<evidence type="ECO:0000313" key="6">
    <source>
        <dbReference type="EMBL" id="KAF0716085.1"/>
    </source>
</evidence>
<dbReference type="EMBL" id="VJMH01000459">
    <property type="protein sequence ID" value="KAF0716085.1"/>
    <property type="molecule type" value="Genomic_DNA"/>
</dbReference>
<keyword evidence="3 5" id="KW-1133">Transmembrane helix</keyword>
<dbReference type="PANTHER" id="PTHR43184">
    <property type="entry name" value="MAJOR FACILITATOR SUPERFAMILY TRANSPORTER 16, ISOFORM B"/>
    <property type="match status" value="1"/>
</dbReference>
<evidence type="ECO:0000313" key="7">
    <source>
        <dbReference type="EMBL" id="VFT80212.1"/>
    </source>
</evidence>
<reference evidence="6" key="2">
    <citation type="submission" date="2019-06" db="EMBL/GenBank/DDBJ databases">
        <title>Genomics analysis of Aphanomyces spp. identifies a new class of oomycete effector associated with host adaptation.</title>
        <authorList>
            <person name="Gaulin E."/>
        </authorList>
    </citation>
    <scope>NUCLEOTIDE SEQUENCE</scope>
    <source>
        <strain evidence="6">CBS 578.67</strain>
    </source>
</reference>
<name>A0A485KAI8_9STRA</name>
<dbReference type="GO" id="GO:0022857">
    <property type="term" value="F:transmembrane transporter activity"/>
    <property type="evidence" value="ECO:0007669"/>
    <property type="project" value="InterPro"/>
</dbReference>
<dbReference type="PANTHER" id="PTHR43184:SF12">
    <property type="entry name" value="SUGAR PHOSPHATE EXCHANGER 3"/>
    <property type="match status" value="1"/>
</dbReference>
<dbReference type="SUPFAM" id="SSF103473">
    <property type="entry name" value="MFS general substrate transporter"/>
    <property type="match status" value="1"/>
</dbReference>
<feature type="transmembrane region" description="Helical" evidence="5">
    <location>
        <begin position="42"/>
        <end position="60"/>
    </location>
</feature>
<dbReference type="EMBL" id="CAADRA010000459">
    <property type="protein sequence ID" value="VFT80212.1"/>
    <property type="molecule type" value="Genomic_DNA"/>
</dbReference>
<reference evidence="7 8" key="1">
    <citation type="submission" date="2019-03" db="EMBL/GenBank/DDBJ databases">
        <authorList>
            <person name="Gaulin E."/>
            <person name="Dumas B."/>
        </authorList>
    </citation>
    <scope>NUCLEOTIDE SEQUENCE [LARGE SCALE GENOMIC DNA]</scope>
    <source>
        <strain evidence="7">CBS 568.67</strain>
    </source>
</reference>
<dbReference type="InterPro" id="IPR011701">
    <property type="entry name" value="MFS"/>
</dbReference>
<evidence type="ECO:0000256" key="2">
    <source>
        <dbReference type="ARBA" id="ARBA00022692"/>
    </source>
</evidence>
<evidence type="ECO:0000256" key="5">
    <source>
        <dbReference type="SAM" id="Phobius"/>
    </source>
</evidence>
<evidence type="ECO:0000256" key="1">
    <source>
        <dbReference type="ARBA" id="ARBA00004141"/>
    </source>
</evidence>
<feature type="transmembrane region" description="Helical" evidence="5">
    <location>
        <begin position="12"/>
        <end position="30"/>
    </location>
</feature>
<protein>
    <submittedName>
        <fullName evidence="7">Aste57867_3032 protein</fullName>
    </submittedName>
</protein>
<accession>A0A485KAI8</accession>
<evidence type="ECO:0000256" key="3">
    <source>
        <dbReference type="ARBA" id="ARBA00022989"/>
    </source>
</evidence>
<evidence type="ECO:0000256" key="4">
    <source>
        <dbReference type="ARBA" id="ARBA00023136"/>
    </source>
</evidence>
<organism evidence="7 8">
    <name type="scientific">Aphanomyces stellatus</name>
    <dbReference type="NCBI Taxonomy" id="120398"/>
    <lineage>
        <taxon>Eukaryota</taxon>
        <taxon>Sar</taxon>
        <taxon>Stramenopiles</taxon>
        <taxon>Oomycota</taxon>
        <taxon>Saprolegniomycetes</taxon>
        <taxon>Saprolegniales</taxon>
        <taxon>Verrucalvaceae</taxon>
        <taxon>Aphanomyces</taxon>
    </lineage>
</organism>
<dbReference type="Proteomes" id="UP000332933">
    <property type="component" value="Unassembled WGS sequence"/>
</dbReference>
<keyword evidence="4 5" id="KW-0472">Membrane</keyword>
<gene>
    <name evidence="7" type="primary">Aste57867_3032</name>
    <name evidence="6" type="ORF">As57867_003023</name>
    <name evidence="7" type="ORF">ASTE57867_3032</name>
</gene>
<dbReference type="InterPro" id="IPR036259">
    <property type="entry name" value="MFS_trans_sf"/>
</dbReference>
<sequence>MPLTADDHAILGGAWTLGGFVGGLLCGWISDTLFESKRTPPIVLFSVAQAAAFLLLYTFAPSISTAWLGVLVFLVSVFLLGNFTLLNYTVPADLPADVIATATGLITAIGYIATGLSGGLMGTCIARWGFSFWIASLLVASIGTALCTMVGTYFSHADPQDETLMPLQDSTSKSNIARSRTTSLVGVDLVVLAMEDEDSDCM</sequence>
<keyword evidence="8" id="KW-1185">Reference proteome</keyword>
<feature type="transmembrane region" description="Helical" evidence="5">
    <location>
        <begin position="66"/>
        <end position="86"/>
    </location>
</feature>
<feature type="transmembrane region" description="Helical" evidence="5">
    <location>
        <begin position="98"/>
        <end position="120"/>
    </location>
</feature>
<feature type="transmembrane region" description="Helical" evidence="5">
    <location>
        <begin position="132"/>
        <end position="155"/>
    </location>
</feature>
<keyword evidence="2 5" id="KW-0812">Transmembrane</keyword>
<proteinExistence type="predicted"/>
<dbReference type="Gene3D" id="1.20.1250.20">
    <property type="entry name" value="MFS general substrate transporter like domains"/>
    <property type="match status" value="1"/>
</dbReference>
<dbReference type="AlphaFoldDB" id="A0A485KAI8"/>
<dbReference type="OrthoDB" id="3639251at2759"/>
<evidence type="ECO:0000313" key="8">
    <source>
        <dbReference type="Proteomes" id="UP000332933"/>
    </source>
</evidence>
<dbReference type="Pfam" id="PF07690">
    <property type="entry name" value="MFS_1"/>
    <property type="match status" value="1"/>
</dbReference>
<comment type="subcellular location">
    <subcellularLocation>
        <location evidence="1">Membrane</location>
        <topology evidence="1">Multi-pass membrane protein</topology>
    </subcellularLocation>
</comment>
<dbReference type="GO" id="GO:0005789">
    <property type="term" value="C:endoplasmic reticulum membrane"/>
    <property type="evidence" value="ECO:0007669"/>
    <property type="project" value="TreeGrafter"/>
</dbReference>